<evidence type="ECO:0000313" key="4">
    <source>
        <dbReference type="Proteomes" id="UP000316778"/>
    </source>
</evidence>
<organism evidence="3 4">
    <name type="scientific">Chitinophaga japonensis</name>
    <name type="common">Flexibacter japonensis</name>
    <dbReference type="NCBI Taxonomy" id="104662"/>
    <lineage>
        <taxon>Bacteria</taxon>
        <taxon>Pseudomonadati</taxon>
        <taxon>Bacteroidota</taxon>
        <taxon>Chitinophagia</taxon>
        <taxon>Chitinophagales</taxon>
        <taxon>Chitinophagaceae</taxon>
        <taxon>Chitinophaga</taxon>
    </lineage>
</organism>
<keyword evidence="2 3" id="KW-0808">Transferase</keyword>
<proteinExistence type="predicted"/>
<evidence type="ECO:0000256" key="1">
    <source>
        <dbReference type="ARBA" id="ARBA00022676"/>
    </source>
</evidence>
<gene>
    <name evidence="3" type="ORF">LX66_4245</name>
</gene>
<dbReference type="AlphaFoldDB" id="A0A562T1A2"/>
<dbReference type="Proteomes" id="UP000316778">
    <property type="component" value="Unassembled WGS sequence"/>
</dbReference>
<keyword evidence="1" id="KW-0328">Glycosyltransferase</keyword>
<name>A0A562T1A2_CHIJA</name>
<evidence type="ECO:0000256" key="2">
    <source>
        <dbReference type="ARBA" id="ARBA00022679"/>
    </source>
</evidence>
<dbReference type="GO" id="GO:0008713">
    <property type="term" value="F:ADP-heptose-lipopolysaccharide heptosyltransferase activity"/>
    <property type="evidence" value="ECO:0007669"/>
    <property type="project" value="TreeGrafter"/>
</dbReference>
<dbReference type="InterPro" id="IPR051199">
    <property type="entry name" value="LPS_LOS_Heptosyltrfase"/>
</dbReference>
<dbReference type="PANTHER" id="PTHR30160">
    <property type="entry name" value="TETRAACYLDISACCHARIDE 4'-KINASE-RELATED"/>
    <property type="match status" value="1"/>
</dbReference>
<dbReference type="Pfam" id="PF01075">
    <property type="entry name" value="Glyco_transf_9"/>
    <property type="match status" value="1"/>
</dbReference>
<dbReference type="InterPro" id="IPR002201">
    <property type="entry name" value="Glyco_trans_9"/>
</dbReference>
<dbReference type="GO" id="GO:0005829">
    <property type="term" value="C:cytosol"/>
    <property type="evidence" value="ECO:0007669"/>
    <property type="project" value="TreeGrafter"/>
</dbReference>
<reference evidence="3 4" key="1">
    <citation type="journal article" date="2013" name="Stand. Genomic Sci.">
        <title>Genomic Encyclopedia of Type Strains, Phase I: The one thousand microbial genomes (KMG-I) project.</title>
        <authorList>
            <person name="Kyrpides N.C."/>
            <person name="Woyke T."/>
            <person name="Eisen J.A."/>
            <person name="Garrity G."/>
            <person name="Lilburn T.G."/>
            <person name="Beck B.J."/>
            <person name="Whitman W.B."/>
            <person name="Hugenholtz P."/>
            <person name="Klenk H.P."/>
        </authorList>
    </citation>
    <scope>NUCLEOTIDE SEQUENCE [LARGE SCALE GENOMIC DNA]</scope>
    <source>
        <strain evidence="3 4">DSM 13484</strain>
    </source>
</reference>
<dbReference type="EMBL" id="VLLG01000004">
    <property type="protein sequence ID" value="TWI86978.1"/>
    <property type="molecule type" value="Genomic_DNA"/>
</dbReference>
<dbReference type="GO" id="GO:0009244">
    <property type="term" value="P:lipopolysaccharide core region biosynthetic process"/>
    <property type="evidence" value="ECO:0007669"/>
    <property type="project" value="TreeGrafter"/>
</dbReference>
<sequence>MKKIAVLRANALGDFIFALPALSALRETFPDHEIVYLGKKMHRDFLCGRPGPVDRVIVVPPYPGVGEAENYEPDPEQVNAFFRQMREEQFDIAIQMHGGGGFSNPFLQQLGAGQTVGLQAPDAPPLDISIPYIIYYSEILRYLEVVSYLGATTRNLVPVVNIMEKDIREARQVMQPHDGSPVAVIHPGATDPRRHWPAVNFARVADYLVSAGYTVYINGLPEEAYLVNGILQNMQQRSGAHSLCGKLSICGLAGLLSLADIVVSNDSGPLHLAYALRIPAVGIYWVGNMITGTPMTSAINRPLISWTTRCPLCGLEASRLKSGISECRHHASFVADVSVDDVLQAVQDLTGAAYKLKAVV</sequence>
<dbReference type="OrthoDB" id="642366at2"/>
<dbReference type="Gene3D" id="3.40.50.2000">
    <property type="entry name" value="Glycogen Phosphorylase B"/>
    <property type="match status" value="2"/>
</dbReference>
<accession>A0A562T1A2</accession>
<comment type="caution">
    <text evidence="3">The sequence shown here is derived from an EMBL/GenBank/DDBJ whole genome shotgun (WGS) entry which is preliminary data.</text>
</comment>
<evidence type="ECO:0000313" key="3">
    <source>
        <dbReference type="EMBL" id="TWI86978.1"/>
    </source>
</evidence>
<keyword evidence="4" id="KW-1185">Reference proteome</keyword>
<protein>
    <submittedName>
        <fullName evidence="3">ADP-heptose:LPS heptosyltransferase</fullName>
    </submittedName>
</protein>
<dbReference type="SUPFAM" id="SSF53756">
    <property type="entry name" value="UDP-Glycosyltransferase/glycogen phosphorylase"/>
    <property type="match status" value="1"/>
</dbReference>
<dbReference type="PANTHER" id="PTHR30160:SF1">
    <property type="entry name" value="LIPOPOLYSACCHARIDE 1,2-N-ACETYLGLUCOSAMINETRANSFERASE-RELATED"/>
    <property type="match status" value="1"/>
</dbReference>
<dbReference type="RefSeq" id="WP_145717198.1">
    <property type="nucleotide sequence ID" value="NZ_BAAAFY010000004.1"/>
</dbReference>
<dbReference type="CDD" id="cd03789">
    <property type="entry name" value="GT9_LPS_heptosyltransferase"/>
    <property type="match status" value="1"/>
</dbReference>